<dbReference type="Proteomes" id="UP001152422">
    <property type="component" value="Unassembled WGS sequence"/>
</dbReference>
<proteinExistence type="predicted"/>
<comment type="caution">
    <text evidence="2">The sequence shown here is derived from an EMBL/GenBank/DDBJ whole genome shotgun (WGS) entry which is preliminary data.</text>
</comment>
<keyword evidence="3" id="KW-1185">Reference proteome</keyword>
<evidence type="ECO:0000313" key="3">
    <source>
        <dbReference type="Proteomes" id="UP001152422"/>
    </source>
</evidence>
<evidence type="ECO:0000256" key="1">
    <source>
        <dbReference type="SAM" id="Phobius"/>
    </source>
</evidence>
<evidence type="ECO:0000313" key="2">
    <source>
        <dbReference type="EMBL" id="MDG0845657.1"/>
    </source>
</evidence>
<keyword evidence="1" id="KW-0472">Membrane</keyword>
<gene>
    <name evidence="2" type="ORF">M4L89_05420</name>
</gene>
<name>A0A9X4L3A4_9STAP</name>
<organism evidence="2 3">
    <name type="scientific">Staphylococcus equorum</name>
    <dbReference type="NCBI Taxonomy" id="246432"/>
    <lineage>
        <taxon>Bacteria</taxon>
        <taxon>Bacillati</taxon>
        <taxon>Bacillota</taxon>
        <taxon>Bacilli</taxon>
        <taxon>Bacillales</taxon>
        <taxon>Staphylococcaceae</taxon>
        <taxon>Staphylococcus</taxon>
    </lineage>
</organism>
<reference evidence="2" key="1">
    <citation type="submission" date="2022-05" db="EMBL/GenBank/DDBJ databases">
        <title>Comparative genomics of Staphylococcus equorum isolates.</title>
        <authorList>
            <person name="Luelf R.H."/>
        </authorList>
    </citation>
    <scope>NUCLEOTIDE SEQUENCE</scope>
    <source>
        <strain evidence="2">TMW 2.2497</strain>
    </source>
</reference>
<dbReference type="EMBL" id="JAMBQA010000002">
    <property type="protein sequence ID" value="MDG0845657.1"/>
    <property type="molecule type" value="Genomic_DNA"/>
</dbReference>
<keyword evidence="1" id="KW-1133">Transmembrane helix</keyword>
<dbReference type="AlphaFoldDB" id="A0A9X4L3A4"/>
<dbReference type="KEGG" id="seqo:SE1039_20810"/>
<accession>A0A9X4L3A4</accession>
<feature type="transmembrane region" description="Helical" evidence="1">
    <location>
        <begin position="35"/>
        <end position="53"/>
    </location>
</feature>
<protein>
    <submittedName>
        <fullName evidence="2">Uncharacterized protein</fullName>
    </submittedName>
</protein>
<feature type="transmembrane region" description="Helical" evidence="1">
    <location>
        <begin position="5"/>
        <end position="23"/>
    </location>
</feature>
<keyword evidence="1" id="KW-0812">Transmembrane</keyword>
<sequence>MNKRYVKVLGLYSVSTLVPALFLNEKSLSHTTFKWFIRTLTGYGIFAYGLHVLSKYKN</sequence>
<dbReference type="RefSeq" id="WP_002506792.1">
    <property type="nucleotide sequence ID" value="NZ_CP013114.1"/>
</dbReference>